<dbReference type="FunFam" id="1.10.3730.10:FF:000001">
    <property type="entry name" value="Pyrroline-5-carboxylate reductase"/>
    <property type="match status" value="1"/>
</dbReference>
<dbReference type="InterPro" id="IPR000304">
    <property type="entry name" value="Pyrroline-COOH_reductase"/>
</dbReference>
<dbReference type="STRING" id="1121881.SAMN02745225_00314"/>
<evidence type="ECO:0000313" key="11">
    <source>
        <dbReference type="EMBL" id="SHE33913.1"/>
    </source>
</evidence>
<dbReference type="SUPFAM" id="SSF48179">
    <property type="entry name" value="6-phosphogluconate dehydrogenase C-terminal domain-like"/>
    <property type="match status" value="1"/>
</dbReference>
<evidence type="ECO:0000256" key="6">
    <source>
        <dbReference type="NCBIfam" id="TIGR00112"/>
    </source>
</evidence>
<dbReference type="UniPathway" id="UPA00098">
    <property type="reaction ID" value="UER00361"/>
</dbReference>
<name>A0A1M4SNU1_9ACTN</name>
<feature type="binding site" evidence="7">
    <location>
        <begin position="8"/>
        <end position="13"/>
    </location>
    <ligand>
        <name>NADP(+)</name>
        <dbReference type="ChEBI" id="CHEBI:58349"/>
    </ligand>
</feature>
<comment type="catalytic activity">
    <reaction evidence="5 8">
        <text>L-proline + NADP(+) = (S)-1-pyrroline-5-carboxylate + NADPH + 2 H(+)</text>
        <dbReference type="Rhea" id="RHEA:14109"/>
        <dbReference type="ChEBI" id="CHEBI:15378"/>
        <dbReference type="ChEBI" id="CHEBI:17388"/>
        <dbReference type="ChEBI" id="CHEBI:57783"/>
        <dbReference type="ChEBI" id="CHEBI:58349"/>
        <dbReference type="ChEBI" id="CHEBI:60039"/>
        <dbReference type="EC" id="1.5.1.2"/>
    </reaction>
</comment>
<gene>
    <name evidence="5" type="primary">proC</name>
    <name evidence="11" type="ORF">SAMN02745225_00314</name>
</gene>
<keyword evidence="3 5" id="KW-0560">Oxidoreductase</keyword>
<accession>A0A1M4SNU1</accession>
<protein>
    <recommendedName>
        <fullName evidence="5 6">Pyrroline-5-carboxylate reductase</fullName>
        <shortName evidence="5">P5C reductase</shortName>
        <shortName evidence="5">P5CR</shortName>
        <ecNumber evidence="5 6">1.5.1.2</ecNumber>
    </recommendedName>
    <alternativeName>
        <fullName evidence="5">PCA reductase</fullName>
    </alternativeName>
</protein>
<sequence length="270" mass="28741">MEFELAVIGGGKMGAGILRGLLDSGRSEVLGTLAVVERNELRAEVLRSDFGTHVAVIDTAPKATYYLIATKPSDLPQAVKDAYRANREAVFISIAAGVTLETLHELSSESSTCVRVMPNTAATLQRSISAVAVDDGTTGEVLEFVERLFRSVGDVVFISESKIDLVTAVSGSGPAYLYLLAEALEDAAVSVGLPFELASRLVQQTLVGASHMYLETGKDLRVLKREVTSPGGTTAAALIELERCGLRAAVYDAIRAAIRRAEEIGKKTQL</sequence>
<dbReference type="PIRSF" id="PIRSF000193">
    <property type="entry name" value="Pyrrol-5-carb_rd"/>
    <property type="match status" value="1"/>
</dbReference>
<evidence type="ECO:0000256" key="7">
    <source>
        <dbReference type="PIRSR" id="PIRSR000193-1"/>
    </source>
</evidence>
<dbReference type="Gene3D" id="1.10.3730.10">
    <property type="entry name" value="ProC C-terminal domain-like"/>
    <property type="match status" value="1"/>
</dbReference>
<dbReference type="AlphaFoldDB" id="A0A1M4SNU1"/>
<dbReference type="Pfam" id="PF14748">
    <property type="entry name" value="P5CR_dimer"/>
    <property type="match status" value="1"/>
</dbReference>
<dbReference type="Pfam" id="PF03807">
    <property type="entry name" value="F420_oxidored"/>
    <property type="match status" value="1"/>
</dbReference>
<dbReference type="InterPro" id="IPR028939">
    <property type="entry name" value="P5C_Rdtase_cat_N"/>
</dbReference>
<dbReference type="EMBL" id="FQUL01000003">
    <property type="protein sequence ID" value="SHE33913.1"/>
    <property type="molecule type" value="Genomic_DNA"/>
</dbReference>
<keyword evidence="5 8" id="KW-0641">Proline biosynthesis</keyword>
<comment type="similarity">
    <text evidence="1 5 8">Belongs to the pyrroline-5-carboxylate reductase family.</text>
</comment>
<comment type="pathway">
    <text evidence="5 8">Amino-acid biosynthesis; L-proline biosynthesis; L-proline from L-glutamate 5-semialdehyde: step 1/1.</text>
</comment>
<keyword evidence="2 5" id="KW-0521">NADP</keyword>
<dbReference type="PANTHER" id="PTHR11645:SF0">
    <property type="entry name" value="PYRROLINE-5-CARBOXYLATE REDUCTASE 3"/>
    <property type="match status" value="1"/>
</dbReference>
<dbReference type="RefSeq" id="WP_072788060.1">
    <property type="nucleotide sequence ID" value="NZ_FQUL01000003.1"/>
</dbReference>
<dbReference type="InterPro" id="IPR008927">
    <property type="entry name" value="6-PGluconate_DH-like_C_sf"/>
</dbReference>
<keyword evidence="5" id="KW-0963">Cytoplasm</keyword>
<evidence type="ECO:0000256" key="5">
    <source>
        <dbReference type="HAMAP-Rule" id="MF_01925"/>
    </source>
</evidence>
<evidence type="ECO:0000313" key="12">
    <source>
        <dbReference type="Proteomes" id="UP000184295"/>
    </source>
</evidence>
<dbReference type="GO" id="GO:0055129">
    <property type="term" value="P:L-proline biosynthetic process"/>
    <property type="evidence" value="ECO:0007669"/>
    <property type="project" value="UniProtKB-UniRule"/>
</dbReference>
<keyword evidence="5 8" id="KW-0028">Amino-acid biosynthesis</keyword>
<keyword evidence="12" id="KW-1185">Reference proteome</keyword>
<comment type="subcellular location">
    <subcellularLocation>
        <location evidence="5">Cytoplasm</location>
    </subcellularLocation>
</comment>
<dbReference type="GO" id="GO:0004735">
    <property type="term" value="F:pyrroline-5-carboxylate reductase activity"/>
    <property type="evidence" value="ECO:0007669"/>
    <property type="project" value="UniProtKB-UniRule"/>
</dbReference>
<evidence type="ECO:0000259" key="9">
    <source>
        <dbReference type="Pfam" id="PF03807"/>
    </source>
</evidence>
<dbReference type="NCBIfam" id="TIGR00112">
    <property type="entry name" value="proC"/>
    <property type="match status" value="1"/>
</dbReference>
<feature type="domain" description="Pyrroline-5-carboxylate reductase catalytic N-terminal" evidence="9">
    <location>
        <begin position="5"/>
        <end position="97"/>
    </location>
</feature>
<comment type="catalytic activity">
    <reaction evidence="5">
        <text>L-proline + NAD(+) = (S)-1-pyrroline-5-carboxylate + NADH + 2 H(+)</text>
        <dbReference type="Rhea" id="RHEA:14105"/>
        <dbReference type="ChEBI" id="CHEBI:15378"/>
        <dbReference type="ChEBI" id="CHEBI:17388"/>
        <dbReference type="ChEBI" id="CHEBI:57540"/>
        <dbReference type="ChEBI" id="CHEBI:57945"/>
        <dbReference type="ChEBI" id="CHEBI:60039"/>
        <dbReference type="EC" id="1.5.1.2"/>
    </reaction>
</comment>
<evidence type="ECO:0000256" key="1">
    <source>
        <dbReference type="ARBA" id="ARBA00005525"/>
    </source>
</evidence>
<dbReference type="PROSITE" id="PS00521">
    <property type="entry name" value="P5CR"/>
    <property type="match status" value="1"/>
</dbReference>
<evidence type="ECO:0000256" key="4">
    <source>
        <dbReference type="ARBA" id="ARBA00058118"/>
    </source>
</evidence>
<dbReference type="SUPFAM" id="SSF51735">
    <property type="entry name" value="NAD(P)-binding Rossmann-fold domains"/>
    <property type="match status" value="1"/>
</dbReference>
<proteinExistence type="inferred from homology"/>
<comment type="function">
    <text evidence="4 5">Catalyzes the reduction of 1-pyrroline-5-carboxylate (PCA) to L-proline.</text>
</comment>
<dbReference type="InterPro" id="IPR053790">
    <property type="entry name" value="P5CR-like_CS"/>
</dbReference>
<evidence type="ECO:0000256" key="3">
    <source>
        <dbReference type="ARBA" id="ARBA00023002"/>
    </source>
</evidence>
<dbReference type="EC" id="1.5.1.2" evidence="5 6"/>
<evidence type="ECO:0000259" key="10">
    <source>
        <dbReference type="Pfam" id="PF14748"/>
    </source>
</evidence>
<dbReference type="Gene3D" id="3.40.50.720">
    <property type="entry name" value="NAD(P)-binding Rossmann-like Domain"/>
    <property type="match status" value="1"/>
</dbReference>
<evidence type="ECO:0000256" key="8">
    <source>
        <dbReference type="RuleBase" id="RU003903"/>
    </source>
</evidence>
<dbReference type="HAMAP" id="MF_01925">
    <property type="entry name" value="P5C_reductase"/>
    <property type="match status" value="1"/>
</dbReference>
<dbReference type="InterPro" id="IPR036291">
    <property type="entry name" value="NAD(P)-bd_dom_sf"/>
</dbReference>
<dbReference type="OrthoDB" id="9805754at2"/>
<evidence type="ECO:0000256" key="2">
    <source>
        <dbReference type="ARBA" id="ARBA00022857"/>
    </source>
</evidence>
<dbReference type="InterPro" id="IPR029036">
    <property type="entry name" value="P5CR_dimer"/>
</dbReference>
<organism evidence="11 12">
    <name type="scientific">Ferrithrix thermotolerans DSM 19514</name>
    <dbReference type="NCBI Taxonomy" id="1121881"/>
    <lineage>
        <taxon>Bacteria</taxon>
        <taxon>Bacillati</taxon>
        <taxon>Actinomycetota</taxon>
        <taxon>Acidimicrobiia</taxon>
        <taxon>Acidimicrobiales</taxon>
        <taxon>Acidimicrobiaceae</taxon>
        <taxon>Ferrithrix</taxon>
    </lineage>
</organism>
<dbReference type="Proteomes" id="UP000184295">
    <property type="component" value="Unassembled WGS sequence"/>
</dbReference>
<dbReference type="GO" id="GO:0005737">
    <property type="term" value="C:cytoplasm"/>
    <property type="evidence" value="ECO:0007669"/>
    <property type="project" value="UniProtKB-SubCell"/>
</dbReference>
<dbReference type="PANTHER" id="PTHR11645">
    <property type="entry name" value="PYRROLINE-5-CARBOXYLATE REDUCTASE"/>
    <property type="match status" value="1"/>
</dbReference>
<reference evidence="12" key="1">
    <citation type="submission" date="2016-11" db="EMBL/GenBank/DDBJ databases">
        <authorList>
            <person name="Varghese N."/>
            <person name="Submissions S."/>
        </authorList>
    </citation>
    <scope>NUCLEOTIDE SEQUENCE [LARGE SCALE GENOMIC DNA]</scope>
    <source>
        <strain evidence="12">DSM 19514</strain>
    </source>
</reference>
<feature type="domain" description="Pyrroline-5-carboxylate reductase dimerisation" evidence="10">
    <location>
        <begin position="160"/>
        <end position="263"/>
    </location>
</feature>
<feature type="binding site" evidence="7">
    <location>
        <begin position="69"/>
        <end position="72"/>
    </location>
    <ligand>
        <name>NADP(+)</name>
        <dbReference type="ChEBI" id="CHEBI:58349"/>
    </ligand>
</feature>